<feature type="region of interest" description="Disordered" evidence="3">
    <location>
        <begin position="455"/>
        <end position="478"/>
    </location>
</feature>
<sequence>MDSDAERIFCLNEHEMIGQQVSLRLEKLELYNVPQMTYIWVGPNNSLTLQHLTTLKIWNCGKLEVIFPKSVVRCLPELKLLKIRICKELREIIEGDRNLSNILSPQPCFPKLEALHVDHCHKLKRLFSGSASNDLPNLHLLAISGANELEELVGCKQGKIKVELPRLKLLIFTHLENFSQEIELHNVKNCIVYKCPKLSLTSTTTFEKLLEDFPSEDFINTEVCSWEFEAIVRCIYDYSTINDSSEFTSSQKIEDVGNESIKSSSTGVEDIGIGGAVATHIAKVVEQDDKMNEGKPGIVASQGIQVQEGLNLLHKQEGIYVAPNNNNDISSASADIRTRLGAYKHFVDLDDAHISLLVEAITTYPHLWNASKKFSERFQAWRLKILADMLLFLQKESDDSVIPQREKEFDKLCEEAIEIGFESSWVEEMRQRVVARDPKLEEDIAKRQINENSKRCSSWDMVRDSQDAEQGNGPKIRLEEGSDLVDNEGEIGVVSTDHIVAPRNEEPEQEFVAEVFTSEIPRIATSLTNSQTVEKPTPSNPLVDTQHTSEPCLMEQKKPLGEIPKSFEQVAVEETIAKNTNMTASSIFSESTTSKLDPTVTLLSKSHPHHGEINSSQTEARIAKESEGHPKIIQDFGANDITSLFAPVVVGKKGEDKLVGKTLAELEKYLKMSLKDIVSSETNSLCLLSALNFLSNLPFKDVKVSDGLKHIIDTMHRHLPSILFSFKQGFATTDKLAELEARANEVTIKKKFYDEVQRKEVVLKQQIIRLKEEIRVCEVALSSLEEEKNKCIAETVEYKTELENARKDESQMLEVAHKWSVLCSEYELNRMAATNRS</sequence>
<keyword evidence="1" id="KW-0611">Plant defense</keyword>
<evidence type="ECO:0000256" key="2">
    <source>
        <dbReference type="SAM" id="Coils"/>
    </source>
</evidence>
<feature type="coiled-coil region" evidence="2">
    <location>
        <begin position="753"/>
        <end position="801"/>
    </location>
</feature>
<evidence type="ECO:0000313" key="6">
    <source>
        <dbReference type="Proteomes" id="UP000743370"/>
    </source>
</evidence>
<organism evidence="5 6">
    <name type="scientific">Phaseolus angularis</name>
    <name type="common">Azuki bean</name>
    <name type="synonym">Vigna angularis</name>
    <dbReference type="NCBI Taxonomy" id="3914"/>
    <lineage>
        <taxon>Eukaryota</taxon>
        <taxon>Viridiplantae</taxon>
        <taxon>Streptophyta</taxon>
        <taxon>Embryophyta</taxon>
        <taxon>Tracheophyta</taxon>
        <taxon>Spermatophyta</taxon>
        <taxon>Magnoliopsida</taxon>
        <taxon>eudicotyledons</taxon>
        <taxon>Gunneridae</taxon>
        <taxon>Pentapetalae</taxon>
        <taxon>rosids</taxon>
        <taxon>fabids</taxon>
        <taxon>Fabales</taxon>
        <taxon>Fabaceae</taxon>
        <taxon>Papilionoideae</taxon>
        <taxon>50 kb inversion clade</taxon>
        <taxon>NPAAA clade</taxon>
        <taxon>indigoferoid/millettioid clade</taxon>
        <taxon>Phaseoleae</taxon>
        <taxon>Vigna</taxon>
    </lineage>
</organism>
<protein>
    <recommendedName>
        <fullName evidence="4">Disease resistance protein At4g27190-like leucine-rich repeats domain-containing protein</fullName>
    </recommendedName>
</protein>
<accession>A0A8T0JQW8</accession>
<dbReference type="Gene3D" id="3.80.10.10">
    <property type="entry name" value="Ribonuclease Inhibitor"/>
    <property type="match status" value="1"/>
</dbReference>
<dbReference type="InterPro" id="IPR050905">
    <property type="entry name" value="Plant_NBS-LRR"/>
</dbReference>
<gene>
    <name evidence="5" type="ORF">HKW66_Vig0259260</name>
</gene>
<keyword evidence="2" id="KW-0175">Coiled coil</keyword>
<dbReference type="Pfam" id="PF23247">
    <property type="entry name" value="LRR_RPS2"/>
    <property type="match status" value="1"/>
</dbReference>
<dbReference type="Proteomes" id="UP000743370">
    <property type="component" value="Unassembled WGS sequence"/>
</dbReference>
<dbReference type="PANTHER" id="PTHR33463:SF204">
    <property type="entry name" value="NB-ARC DOMAIN-CONTAINING PROTEIN"/>
    <property type="match status" value="1"/>
</dbReference>
<evidence type="ECO:0000256" key="1">
    <source>
        <dbReference type="ARBA" id="ARBA00022821"/>
    </source>
</evidence>
<feature type="domain" description="Disease resistance protein At4g27190-like leucine-rich repeats" evidence="4">
    <location>
        <begin position="8"/>
        <end position="87"/>
    </location>
</feature>
<dbReference type="InterPro" id="IPR032675">
    <property type="entry name" value="LRR_dom_sf"/>
</dbReference>
<dbReference type="InterPro" id="IPR057135">
    <property type="entry name" value="At4g27190-like_LRR"/>
</dbReference>
<dbReference type="PANTHER" id="PTHR33463">
    <property type="entry name" value="NB-ARC DOMAIN-CONTAINING PROTEIN-RELATED"/>
    <property type="match status" value="1"/>
</dbReference>
<reference evidence="5 6" key="1">
    <citation type="submission" date="2020-05" db="EMBL/GenBank/DDBJ databases">
        <title>Vigna angularis (adzuki bean) Var. LongXiaoDou No. 4 denovo assembly.</title>
        <authorList>
            <person name="Xiang H."/>
        </authorList>
    </citation>
    <scope>NUCLEOTIDE SEQUENCE [LARGE SCALE GENOMIC DNA]</scope>
    <source>
        <tissue evidence="5">Leaf</tissue>
    </source>
</reference>
<evidence type="ECO:0000256" key="3">
    <source>
        <dbReference type="SAM" id="MobiDB-lite"/>
    </source>
</evidence>
<dbReference type="AlphaFoldDB" id="A0A8T0JQW8"/>
<evidence type="ECO:0000313" key="5">
    <source>
        <dbReference type="EMBL" id="KAG2377293.1"/>
    </source>
</evidence>
<dbReference type="SUPFAM" id="SSF52047">
    <property type="entry name" value="RNI-like"/>
    <property type="match status" value="1"/>
</dbReference>
<comment type="caution">
    <text evidence="5">The sequence shown here is derived from an EMBL/GenBank/DDBJ whole genome shotgun (WGS) entry which is preliminary data.</text>
</comment>
<evidence type="ECO:0000259" key="4">
    <source>
        <dbReference type="Pfam" id="PF23247"/>
    </source>
</evidence>
<dbReference type="EMBL" id="JABFOF010000010">
    <property type="protein sequence ID" value="KAG2377293.1"/>
    <property type="molecule type" value="Genomic_DNA"/>
</dbReference>
<proteinExistence type="predicted"/>
<name>A0A8T0JQW8_PHAAN</name>